<dbReference type="SUPFAM" id="SSF46689">
    <property type="entry name" value="Homeodomain-like"/>
    <property type="match status" value="1"/>
</dbReference>
<evidence type="ECO:0000256" key="4">
    <source>
        <dbReference type="ARBA" id="ARBA00023242"/>
    </source>
</evidence>
<sequence length="242" mass="28497">MINESHEIMNTNQNKRTRKKFTEEEDIIITNHVMSQGPRAWKDISFHLPGRSARQLRERYMNYLSPTVINSPWTHEEDELLIRKVDELGTKWSKIAKHFANRTDVILKNRHARLIRIEKKKIRSVNKNKKARLSLKIPDNTVDINFKTAIHNEILRATIRNNIIEENNTNNLKASLPESNEFLPNFPYESNQSDELIDDSELFYECDDPIVEGTVGWTPDENEFNEITDEWCKNVWNQAYSS</sequence>
<gene>
    <name evidence="7" type="ORF">TRFO_19803</name>
</gene>
<evidence type="ECO:0000259" key="5">
    <source>
        <dbReference type="PROSITE" id="PS50090"/>
    </source>
</evidence>
<dbReference type="SMART" id="SM00717">
    <property type="entry name" value="SANT"/>
    <property type="match status" value="2"/>
</dbReference>
<dbReference type="InterPro" id="IPR017930">
    <property type="entry name" value="Myb_dom"/>
</dbReference>
<dbReference type="AlphaFoldDB" id="A0A1J4KHD5"/>
<proteinExistence type="predicted"/>
<keyword evidence="3" id="KW-0804">Transcription</keyword>
<dbReference type="GO" id="GO:0019185">
    <property type="term" value="C:snRNA-activating protein complex"/>
    <property type="evidence" value="ECO:0007669"/>
    <property type="project" value="TreeGrafter"/>
</dbReference>
<dbReference type="PROSITE" id="PS51294">
    <property type="entry name" value="HTH_MYB"/>
    <property type="match status" value="2"/>
</dbReference>
<feature type="domain" description="Myb-like" evidence="5">
    <location>
        <begin position="13"/>
        <end position="64"/>
    </location>
</feature>
<keyword evidence="4" id="KW-0539">Nucleus</keyword>
<dbReference type="InterPro" id="IPR051575">
    <property type="entry name" value="Myb-like_DNA-bd"/>
</dbReference>
<accession>A0A1J4KHD5</accession>
<dbReference type="GO" id="GO:0042795">
    <property type="term" value="P:snRNA transcription by RNA polymerase II"/>
    <property type="evidence" value="ECO:0007669"/>
    <property type="project" value="TreeGrafter"/>
</dbReference>
<comment type="caution">
    <text evidence="7">The sequence shown here is derived from an EMBL/GenBank/DDBJ whole genome shotgun (WGS) entry which is preliminary data.</text>
</comment>
<reference evidence="7" key="1">
    <citation type="submission" date="2016-10" db="EMBL/GenBank/DDBJ databases">
        <authorList>
            <person name="Benchimol M."/>
            <person name="Almeida L.G."/>
            <person name="Vasconcelos A.T."/>
            <person name="Perreira-Neves A."/>
            <person name="Rosa I.A."/>
            <person name="Tasca T."/>
            <person name="Bogo M.R."/>
            <person name="de Souza W."/>
        </authorList>
    </citation>
    <scope>NUCLEOTIDE SEQUENCE [LARGE SCALE GENOMIC DNA]</scope>
    <source>
        <strain evidence="7">K</strain>
    </source>
</reference>
<dbReference type="GO" id="GO:0000978">
    <property type="term" value="F:RNA polymerase II cis-regulatory region sequence-specific DNA binding"/>
    <property type="evidence" value="ECO:0007669"/>
    <property type="project" value="TreeGrafter"/>
</dbReference>
<evidence type="ECO:0000313" key="7">
    <source>
        <dbReference type="EMBL" id="OHT10823.1"/>
    </source>
</evidence>
<dbReference type="Proteomes" id="UP000179807">
    <property type="component" value="Unassembled WGS sequence"/>
</dbReference>
<dbReference type="Gene3D" id="1.10.10.60">
    <property type="entry name" value="Homeodomain-like"/>
    <property type="match status" value="2"/>
</dbReference>
<dbReference type="InterPro" id="IPR009057">
    <property type="entry name" value="Homeodomain-like_sf"/>
</dbReference>
<evidence type="ECO:0000256" key="3">
    <source>
        <dbReference type="ARBA" id="ARBA00023163"/>
    </source>
</evidence>
<dbReference type="OrthoDB" id="2143914at2759"/>
<evidence type="ECO:0000259" key="6">
    <source>
        <dbReference type="PROSITE" id="PS51294"/>
    </source>
</evidence>
<dbReference type="GO" id="GO:0042796">
    <property type="term" value="P:snRNA transcription by RNA polymerase III"/>
    <property type="evidence" value="ECO:0007669"/>
    <property type="project" value="TreeGrafter"/>
</dbReference>
<feature type="domain" description="Myb-like" evidence="5">
    <location>
        <begin position="65"/>
        <end position="115"/>
    </location>
</feature>
<keyword evidence="2" id="KW-0238">DNA-binding</keyword>
<dbReference type="GeneID" id="94835716"/>
<dbReference type="Pfam" id="PF00249">
    <property type="entry name" value="Myb_DNA-binding"/>
    <property type="match status" value="2"/>
</dbReference>
<evidence type="ECO:0000256" key="2">
    <source>
        <dbReference type="ARBA" id="ARBA00023125"/>
    </source>
</evidence>
<name>A0A1J4KHD5_9EUKA</name>
<dbReference type="InterPro" id="IPR001005">
    <property type="entry name" value="SANT/Myb"/>
</dbReference>
<keyword evidence="8" id="KW-1185">Reference proteome</keyword>
<evidence type="ECO:0000256" key="1">
    <source>
        <dbReference type="ARBA" id="ARBA00023015"/>
    </source>
</evidence>
<feature type="domain" description="HTH myb-type" evidence="6">
    <location>
        <begin position="13"/>
        <end position="64"/>
    </location>
</feature>
<dbReference type="GO" id="GO:0001006">
    <property type="term" value="F:RNA polymerase III type 3 promoter sequence-specific DNA binding"/>
    <property type="evidence" value="ECO:0007669"/>
    <property type="project" value="TreeGrafter"/>
</dbReference>
<dbReference type="PROSITE" id="PS50090">
    <property type="entry name" value="MYB_LIKE"/>
    <property type="match status" value="2"/>
</dbReference>
<dbReference type="EMBL" id="MLAK01000601">
    <property type="protein sequence ID" value="OHT10823.1"/>
    <property type="molecule type" value="Genomic_DNA"/>
</dbReference>
<dbReference type="CDD" id="cd00167">
    <property type="entry name" value="SANT"/>
    <property type="match status" value="2"/>
</dbReference>
<keyword evidence="1" id="KW-0805">Transcription regulation</keyword>
<dbReference type="PANTHER" id="PTHR46621">
    <property type="entry name" value="SNRNA-ACTIVATING PROTEIN COMPLEX SUBUNIT 4"/>
    <property type="match status" value="1"/>
</dbReference>
<dbReference type="RefSeq" id="XP_068363959.1">
    <property type="nucleotide sequence ID" value="XM_068501012.1"/>
</dbReference>
<evidence type="ECO:0000313" key="8">
    <source>
        <dbReference type="Proteomes" id="UP000179807"/>
    </source>
</evidence>
<protein>
    <submittedName>
        <fullName evidence="7">Myb-like DNA-binding domain containing protein</fullName>
    </submittedName>
</protein>
<dbReference type="PANTHER" id="PTHR46621:SF1">
    <property type="entry name" value="SNRNA-ACTIVATING PROTEIN COMPLEX SUBUNIT 4"/>
    <property type="match status" value="1"/>
</dbReference>
<organism evidence="7 8">
    <name type="scientific">Tritrichomonas foetus</name>
    <dbReference type="NCBI Taxonomy" id="1144522"/>
    <lineage>
        <taxon>Eukaryota</taxon>
        <taxon>Metamonada</taxon>
        <taxon>Parabasalia</taxon>
        <taxon>Tritrichomonadida</taxon>
        <taxon>Tritrichomonadidae</taxon>
        <taxon>Tritrichomonas</taxon>
    </lineage>
</organism>
<dbReference type="VEuPathDB" id="TrichDB:TRFO_19803"/>
<feature type="domain" description="HTH myb-type" evidence="6">
    <location>
        <begin position="65"/>
        <end position="119"/>
    </location>
</feature>